<organism evidence="1 2">
    <name type="scientific">Candidatus Nealsonbacteria bacterium RBG_13_37_56</name>
    <dbReference type="NCBI Taxonomy" id="1801661"/>
    <lineage>
        <taxon>Bacteria</taxon>
        <taxon>Candidatus Nealsoniibacteriota</taxon>
    </lineage>
</organism>
<name>A0A1G2DZB0_9BACT</name>
<accession>A0A1G2DZB0</accession>
<evidence type="ECO:0000313" key="1">
    <source>
        <dbReference type="EMBL" id="OGZ18360.1"/>
    </source>
</evidence>
<gene>
    <name evidence="1" type="ORF">A2V72_01140</name>
</gene>
<comment type="caution">
    <text evidence="1">The sequence shown here is derived from an EMBL/GenBank/DDBJ whole genome shotgun (WGS) entry which is preliminary data.</text>
</comment>
<reference evidence="1 2" key="1">
    <citation type="journal article" date="2016" name="Nat. Commun.">
        <title>Thousands of microbial genomes shed light on interconnected biogeochemical processes in an aquifer system.</title>
        <authorList>
            <person name="Anantharaman K."/>
            <person name="Brown C.T."/>
            <person name="Hug L.A."/>
            <person name="Sharon I."/>
            <person name="Castelle C.J."/>
            <person name="Probst A.J."/>
            <person name="Thomas B.C."/>
            <person name="Singh A."/>
            <person name="Wilkins M.J."/>
            <person name="Karaoz U."/>
            <person name="Brodie E.L."/>
            <person name="Williams K.H."/>
            <person name="Hubbard S.S."/>
            <person name="Banfield J.F."/>
        </authorList>
    </citation>
    <scope>NUCLEOTIDE SEQUENCE [LARGE SCALE GENOMIC DNA]</scope>
</reference>
<protein>
    <submittedName>
        <fullName evidence="1">Uncharacterized protein</fullName>
    </submittedName>
</protein>
<dbReference type="EMBL" id="MHLW01000004">
    <property type="protein sequence ID" value="OGZ18360.1"/>
    <property type="molecule type" value="Genomic_DNA"/>
</dbReference>
<proteinExistence type="predicted"/>
<evidence type="ECO:0000313" key="2">
    <source>
        <dbReference type="Proteomes" id="UP000178893"/>
    </source>
</evidence>
<sequence>MREFLEKHKKILRELIRTSKIPFLIPIGTLMNARKLWFTPKSRESDSIGVLGRGVSLAYAGRLSFIKDFIIVNTEVKELEIEPMRSLLKGKRIIHMVNIGEGILPAWYLLKYNIYKYVISRLEPDGSEARIRSPRKLYITERFGFKTDFLPEEMTPYLEGANNSGVVAVAYAAVALKKKNVYVVGMDFYETNYLTGPLSEKEMIFFPEAREKMIKYITNLITKCPDTNFHFITASSFKCSLSNVKVENIKPPIL</sequence>
<dbReference type="AlphaFoldDB" id="A0A1G2DZB0"/>
<dbReference type="Proteomes" id="UP000178893">
    <property type="component" value="Unassembled WGS sequence"/>
</dbReference>